<keyword evidence="2" id="KW-1185">Reference proteome</keyword>
<comment type="caution">
    <text evidence="1">The sequence shown here is derived from an EMBL/GenBank/DDBJ whole genome shotgun (WGS) entry which is preliminary data.</text>
</comment>
<sequence length="169" mass="19194">MDPSNAHISALEGCDGRGYGDTPLGSKRDRLIGSFVDLVANRDDLTYAIELGRQKRRWDALDTYAARMASIAVRERDSDILRRGLVAALIAMKSTDDERETLPTLSLLYRAWEILGDRDLRFRAPRDLRVQEDDDPLVAFARRSPDDRGIRAMGYREGSDSEGFRFLDR</sequence>
<dbReference type="Proteomes" id="UP000286931">
    <property type="component" value="Unassembled WGS sequence"/>
</dbReference>
<name>A0A401YHM2_9ACTN</name>
<dbReference type="AlphaFoldDB" id="A0A401YHM2"/>
<dbReference type="EMBL" id="BIFH01000015">
    <property type="protein sequence ID" value="GCD94102.1"/>
    <property type="molecule type" value="Genomic_DNA"/>
</dbReference>
<organism evidence="1 2">
    <name type="scientific">Embleya hyalina</name>
    <dbReference type="NCBI Taxonomy" id="516124"/>
    <lineage>
        <taxon>Bacteria</taxon>
        <taxon>Bacillati</taxon>
        <taxon>Actinomycetota</taxon>
        <taxon>Actinomycetes</taxon>
        <taxon>Kitasatosporales</taxon>
        <taxon>Streptomycetaceae</taxon>
        <taxon>Embleya</taxon>
    </lineage>
</organism>
<proteinExistence type="predicted"/>
<evidence type="ECO:0000313" key="2">
    <source>
        <dbReference type="Proteomes" id="UP000286931"/>
    </source>
</evidence>
<protein>
    <submittedName>
        <fullName evidence="1">Uncharacterized protein</fullName>
    </submittedName>
</protein>
<reference evidence="1 2" key="1">
    <citation type="submission" date="2018-12" db="EMBL/GenBank/DDBJ databases">
        <title>Draft genome sequence of Embleya hyalina NBRC 13850T.</title>
        <authorList>
            <person name="Komaki H."/>
            <person name="Hosoyama A."/>
            <person name="Kimura A."/>
            <person name="Ichikawa N."/>
            <person name="Tamura T."/>
        </authorList>
    </citation>
    <scope>NUCLEOTIDE SEQUENCE [LARGE SCALE GENOMIC DNA]</scope>
    <source>
        <strain evidence="1 2">NBRC 13850</strain>
    </source>
</reference>
<accession>A0A401YHM2</accession>
<evidence type="ECO:0000313" key="1">
    <source>
        <dbReference type="EMBL" id="GCD94102.1"/>
    </source>
</evidence>
<gene>
    <name evidence="1" type="ORF">EHYA_01759</name>
</gene>